<protein>
    <submittedName>
        <fullName evidence="1">Uncharacterized protein</fullName>
    </submittedName>
</protein>
<accession>A0A2B4R4P9</accession>
<keyword evidence="2" id="KW-1185">Reference proteome</keyword>
<comment type="caution">
    <text evidence="1">The sequence shown here is derived from an EMBL/GenBank/DDBJ whole genome shotgun (WGS) entry which is preliminary data.</text>
</comment>
<reference evidence="2" key="1">
    <citation type="journal article" date="2017" name="bioRxiv">
        <title>Comparative analysis of the genomes of Stylophora pistillata and Acropora digitifera provides evidence for extensive differences between species of corals.</title>
        <authorList>
            <person name="Voolstra C.R."/>
            <person name="Li Y."/>
            <person name="Liew Y.J."/>
            <person name="Baumgarten S."/>
            <person name="Zoccola D."/>
            <person name="Flot J.-F."/>
            <person name="Tambutte S."/>
            <person name="Allemand D."/>
            <person name="Aranda M."/>
        </authorList>
    </citation>
    <scope>NUCLEOTIDE SEQUENCE [LARGE SCALE GENOMIC DNA]</scope>
</reference>
<gene>
    <name evidence="1" type="ORF">AWC38_SpisGene25199</name>
</gene>
<name>A0A2B4R4P9_STYPI</name>
<organism evidence="1 2">
    <name type="scientific">Stylophora pistillata</name>
    <name type="common">Smooth cauliflower coral</name>
    <dbReference type="NCBI Taxonomy" id="50429"/>
    <lineage>
        <taxon>Eukaryota</taxon>
        <taxon>Metazoa</taxon>
        <taxon>Cnidaria</taxon>
        <taxon>Anthozoa</taxon>
        <taxon>Hexacorallia</taxon>
        <taxon>Scleractinia</taxon>
        <taxon>Astrocoeniina</taxon>
        <taxon>Pocilloporidae</taxon>
        <taxon>Stylophora</taxon>
    </lineage>
</organism>
<dbReference type="EMBL" id="LSMT01003185">
    <property type="protein sequence ID" value="PFX11212.1"/>
    <property type="molecule type" value="Genomic_DNA"/>
</dbReference>
<evidence type="ECO:0000313" key="1">
    <source>
        <dbReference type="EMBL" id="PFX11212.1"/>
    </source>
</evidence>
<dbReference type="Proteomes" id="UP000225706">
    <property type="component" value="Unassembled WGS sequence"/>
</dbReference>
<sequence length="255" mass="29137">ATASYFDCGYGSDPFAMEIDEGQTLSLSYSSRDQSIRVIIKEGQNPEELVETVKDRITEYWEDRYWKSDVSGTPPHSLFIPSTQIKLMDPNRQEQEIESTFCAVDGGKIQIGNSILYAPNSMPLYLQAKRFNFEDFCICYRPDISELEPQHIMICPNRNKETSIRSIEIYPRQTPLILNGNPFEGVWKFSIIGAESVAVEFKKDEEDFTELAYRAVNGQKELVVRGSQGEGVWLLNSEPMSIFDPDINRYGLNED</sequence>
<feature type="non-terminal residue" evidence="1">
    <location>
        <position position="1"/>
    </location>
</feature>
<evidence type="ECO:0000313" key="2">
    <source>
        <dbReference type="Proteomes" id="UP000225706"/>
    </source>
</evidence>
<dbReference type="AlphaFoldDB" id="A0A2B4R4P9"/>
<proteinExistence type="predicted"/>